<dbReference type="AlphaFoldDB" id="A0A916SXM0"/>
<reference evidence="3" key="1">
    <citation type="journal article" date="2014" name="Int. J. Syst. Evol. Microbiol.">
        <title>Complete genome sequence of Corynebacterium casei LMG S-19264T (=DSM 44701T), isolated from a smear-ripened cheese.</title>
        <authorList>
            <consortium name="US DOE Joint Genome Institute (JGI-PGF)"/>
            <person name="Walter F."/>
            <person name="Albersmeier A."/>
            <person name="Kalinowski J."/>
            <person name="Ruckert C."/>
        </authorList>
    </citation>
    <scope>NUCLEOTIDE SEQUENCE</scope>
    <source>
        <strain evidence="3">CGMCC 1.12827</strain>
    </source>
</reference>
<feature type="domain" description="Glucose/Sorbosone dehydrogenase" evidence="2">
    <location>
        <begin position="120"/>
        <end position="247"/>
    </location>
</feature>
<reference evidence="3" key="2">
    <citation type="submission" date="2020-09" db="EMBL/GenBank/DDBJ databases">
        <authorList>
            <person name="Sun Q."/>
            <person name="Zhou Y."/>
        </authorList>
    </citation>
    <scope>NUCLEOTIDE SEQUENCE</scope>
    <source>
        <strain evidence="3">CGMCC 1.12827</strain>
    </source>
</reference>
<evidence type="ECO:0000256" key="1">
    <source>
        <dbReference type="SAM" id="MobiDB-lite"/>
    </source>
</evidence>
<dbReference type="InterPro" id="IPR012938">
    <property type="entry name" value="Glc/Sorbosone_DH"/>
</dbReference>
<feature type="region of interest" description="Disordered" evidence="1">
    <location>
        <begin position="1"/>
        <end position="24"/>
    </location>
</feature>
<evidence type="ECO:0000259" key="2">
    <source>
        <dbReference type="Pfam" id="PF07995"/>
    </source>
</evidence>
<dbReference type="SUPFAM" id="SSF50952">
    <property type="entry name" value="Soluble quinoprotein glucose dehydrogenase"/>
    <property type="match status" value="1"/>
</dbReference>
<sequence length="402" mass="40972">MSFPRRNAARPRRRRTEQRRTDLRSPAAAFVAILATAALAVTGCDFSSADRDSSAGTFSENPDAGIMSVPPQPPASQDNGDQGAPPATEAPGPCVDPDPAVIITCLSPTSAVLPTDNEGNSAMVAERTTGNIIAGARGSDHRVVASFPVDPAGDGGLLDFALSPTYDQDQLIYAYVSTASDNEVVRIAPGDTPKPILTGIPKGTTGNGGSLYFRSPGELLVATGNAGDPAAAANPASLAGKLLSVTDLTSGSGIRPKILMSGLGAAASLCAVADGSAVYLTDRAPTEDRLQQISATGAAHTLWTWPDKPGIAGCAATAGALFVSATTTRQILELNAPTRDRPTVSAPSVVLDKKYGAVGPLAALPSGLLQFGTVNKDAGGKPVSTDDRVVRYLVPASSDSRA</sequence>
<dbReference type="Gene3D" id="2.120.10.30">
    <property type="entry name" value="TolB, C-terminal domain"/>
    <property type="match status" value="1"/>
</dbReference>
<evidence type="ECO:0000313" key="3">
    <source>
        <dbReference type="EMBL" id="GGB22861.1"/>
    </source>
</evidence>
<accession>A0A916SXM0</accession>
<gene>
    <name evidence="3" type="ORF">GCM10011489_08880</name>
</gene>
<keyword evidence="4" id="KW-1185">Reference proteome</keyword>
<organism evidence="3 4">
    <name type="scientific">Gordonia jinhuaensis</name>
    <dbReference type="NCBI Taxonomy" id="1517702"/>
    <lineage>
        <taxon>Bacteria</taxon>
        <taxon>Bacillati</taxon>
        <taxon>Actinomycetota</taxon>
        <taxon>Actinomycetes</taxon>
        <taxon>Mycobacteriales</taxon>
        <taxon>Gordoniaceae</taxon>
        <taxon>Gordonia</taxon>
    </lineage>
</organism>
<protein>
    <recommendedName>
        <fullName evidence="2">Glucose/Sorbosone dehydrogenase domain-containing protein</fullName>
    </recommendedName>
</protein>
<dbReference type="InterPro" id="IPR011041">
    <property type="entry name" value="Quinoprot_gluc/sorb_DH_b-prop"/>
</dbReference>
<comment type="caution">
    <text evidence="3">The sequence shown here is derived from an EMBL/GenBank/DDBJ whole genome shotgun (WGS) entry which is preliminary data.</text>
</comment>
<dbReference type="EMBL" id="BMGC01000004">
    <property type="protein sequence ID" value="GGB22861.1"/>
    <property type="molecule type" value="Genomic_DNA"/>
</dbReference>
<name>A0A916SXM0_9ACTN</name>
<feature type="compositionally biased region" description="Basic residues" evidence="1">
    <location>
        <begin position="7"/>
        <end position="17"/>
    </location>
</feature>
<dbReference type="Pfam" id="PF07995">
    <property type="entry name" value="GSDH"/>
    <property type="match status" value="1"/>
</dbReference>
<evidence type="ECO:0000313" key="4">
    <source>
        <dbReference type="Proteomes" id="UP000621454"/>
    </source>
</evidence>
<feature type="region of interest" description="Disordered" evidence="1">
    <location>
        <begin position="49"/>
        <end position="96"/>
    </location>
</feature>
<dbReference type="RefSeq" id="WP_188585380.1">
    <property type="nucleotide sequence ID" value="NZ_BMGC01000004.1"/>
</dbReference>
<proteinExistence type="predicted"/>
<dbReference type="Proteomes" id="UP000621454">
    <property type="component" value="Unassembled WGS sequence"/>
</dbReference>
<dbReference type="InterPro" id="IPR011042">
    <property type="entry name" value="6-blade_b-propeller_TolB-like"/>
</dbReference>